<dbReference type="InterPro" id="IPR011706">
    <property type="entry name" value="Cu-oxidase_C"/>
</dbReference>
<dbReference type="PANTHER" id="PTHR11709">
    <property type="entry name" value="MULTI-COPPER OXIDASE"/>
    <property type="match status" value="1"/>
</dbReference>
<evidence type="ECO:0000259" key="1">
    <source>
        <dbReference type="Pfam" id="PF00394"/>
    </source>
</evidence>
<name>B6JGU4_AFIC5</name>
<evidence type="ECO:0000313" key="4">
    <source>
        <dbReference type="Proteomes" id="UP000007730"/>
    </source>
</evidence>
<reference evidence="3 4" key="1">
    <citation type="journal article" date="2011" name="J. Bacteriol.">
        <title>Complete genome sequences of the chemolithoautotrophic Oligotropha carboxidovorans strains OM4 and OM5.</title>
        <authorList>
            <person name="Volland S."/>
            <person name="Rachinger M."/>
            <person name="Strittmatter A."/>
            <person name="Daniel R."/>
            <person name="Gottschalk G."/>
            <person name="Meyer O."/>
        </authorList>
    </citation>
    <scope>NUCLEOTIDE SEQUENCE [LARGE SCALE GENOMIC DNA]</scope>
    <source>
        <strain evidence="4">ATCC 49405 / DSM 1227 / KCTC 32145 / OM5</strain>
    </source>
</reference>
<dbReference type="SUPFAM" id="SSF49503">
    <property type="entry name" value="Cupredoxins"/>
    <property type="match status" value="2"/>
</dbReference>
<dbReference type="InterPro" id="IPR045087">
    <property type="entry name" value="Cu-oxidase_fam"/>
</dbReference>
<dbReference type="GO" id="GO:0005507">
    <property type="term" value="F:copper ion binding"/>
    <property type="evidence" value="ECO:0007669"/>
    <property type="project" value="InterPro"/>
</dbReference>
<dbReference type="STRING" id="504832.OCA5_c21140"/>
<dbReference type="AlphaFoldDB" id="B6JGU4"/>
<feature type="domain" description="Plastocyanin-like" evidence="2">
    <location>
        <begin position="332"/>
        <end position="418"/>
    </location>
</feature>
<organism evidence="3 4">
    <name type="scientific">Afipia carboxidovorans (strain ATCC 49405 / DSM 1227 / KCTC 32145 / OM5)</name>
    <name type="common">Oligotropha carboxidovorans</name>
    <dbReference type="NCBI Taxonomy" id="504832"/>
    <lineage>
        <taxon>Bacteria</taxon>
        <taxon>Pseudomonadati</taxon>
        <taxon>Pseudomonadota</taxon>
        <taxon>Alphaproteobacteria</taxon>
        <taxon>Hyphomicrobiales</taxon>
        <taxon>Nitrobacteraceae</taxon>
        <taxon>Afipia</taxon>
    </lineage>
</organism>
<dbReference type="KEGG" id="oca:OCAR_5903"/>
<dbReference type="PROSITE" id="PS51318">
    <property type="entry name" value="TAT"/>
    <property type="match status" value="1"/>
</dbReference>
<dbReference type="InterPro" id="IPR008972">
    <property type="entry name" value="Cupredoxin"/>
</dbReference>
<keyword evidence="4" id="KW-1185">Reference proteome</keyword>
<dbReference type="InterPro" id="IPR006311">
    <property type="entry name" value="TAT_signal"/>
</dbReference>
<dbReference type="eggNOG" id="COG2132">
    <property type="taxonomic scope" value="Bacteria"/>
</dbReference>
<dbReference type="HOGENOM" id="CLU_009100_6_1_5"/>
<feature type="domain" description="Plastocyanin-like" evidence="1">
    <location>
        <begin position="187"/>
        <end position="274"/>
    </location>
</feature>
<dbReference type="InterPro" id="IPR001117">
    <property type="entry name" value="Cu-oxidase_2nd"/>
</dbReference>
<dbReference type="Proteomes" id="UP000007730">
    <property type="component" value="Chromosome"/>
</dbReference>
<dbReference type="GO" id="GO:0016491">
    <property type="term" value="F:oxidoreductase activity"/>
    <property type="evidence" value="ECO:0007669"/>
    <property type="project" value="InterPro"/>
</dbReference>
<sequence length="437" mass="47168">MKPLSFSAPRRRALQALAGSAIGPALIRPSLAKAATESSSEAALKLGPQTLRLRAEGPATPVWQLGDTTFTPITRASAPAKIAVTNETSHPALICLHGLDAAASAEPLLAQRPLAPGAAMTFDLPNQPGTFLIDPRFMHGEEDRPALPRVLVIDGGETYQADREDVLLIEDWKIGPDGAARLAGRADGGIASLYTVNRKSTHDITVRPNERVRLRIANGCQRLVIALKFSDCQLSVVAIDGQPAEPFVARDSQIILAPGTRIDALLDATRDVGTHAPILLHDGVQPILVGRVITSFAAPERATPLPLPRAAETPAPRIDLKNAQRIELSLDPAQWAAAAAFDTTSAPAFRSSAGRTVVLAITNRTPSVATFHLHGHHFRLLDRLDDGWKPYSLDTLAFNSSQTQRIAFHAAHSGRWLMQFITTAWSSPRHLRWYEVS</sequence>
<dbReference type="Pfam" id="PF07731">
    <property type="entry name" value="Cu-oxidase_2"/>
    <property type="match status" value="1"/>
</dbReference>
<dbReference type="OrthoDB" id="9757546at2"/>
<dbReference type="Pfam" id="PF00394">
    <property type="entry name" value="Cu-oxidase"/>
    <property type="match status" value="1"/>
</dbReference>
<dbReference type="EMBL" id="CP002826">
    <property type="protein sequence ID" value="AEI06818.1"/>
    <property type="molecule type" value="Genomic_DNA"/>
</dbReference>
<dbReference type="PATRIC" id="fig|504832.7.peg.2235"/>
<dbReference type="KEGG" id="ocg:OCA5_c21140"/>
<dbReference type="CDD" id="cd13885">
    <property type="entry name" value="CuRO_2_CumA_like"/>
    <property type="match status" value="1"/>
</dbReference>
<dbReference type="PANTHER" id="PTHR11709:SF2">
    <property type="entry name" value="MULTICOPPER OXIDASE LPR1"/>
    <property type="match status" value="1"/>
</dbReference>
<proteinExistence type="predicted"/>
<evidence type="ECO:0000259" key="2">
    <source>
        <dbReference type="Pfam" id="PF07731"/>
    </source>
</evidence>
<accession>B6JGU4</accession>
<dbReference type="RefSeq" id="WP_012563055.1">
    <property type="nucleotide sequence ID" value="NC_011386.1"/>
</dbReference>
<evidence type="ECO:0000313" key="3">
    <source>
        <dbReference type="EMBL" id="AEI06818.1"/>
    </source>
</evidence>
<gene>
    <name evidence="3" type="ordered locus">OCA5_c21140</name>
</gene>
<protein>
    <submittedName>
        <fullName evidence="3">Putative multicopper oxidase</fullName>
    </submittedName>
</protein>
<dbReference type="Gene3D" id="2.60.40.420">
    <property type="entry name" value="Cupredoxins - blue copper proteins"/>
    <property type="match status" value="3"/>
</dbReference>